<evidence type="ECO:0000313" key="1">
    <source>
        <dbReference type="EMBL" id="TDX46460.1"/>
    </source>
</evidence>
<comment type="caution">
    <text evidence="1">The sequence shown here is derived from an EMBL/GenBank/DDBJ whole genome shotgun (WGS) entry which is preliminary data.</text>
</comment>
<evidence type="ECO:0008006" key="3">
    <source>
        <dbReference type="Google" id="ProtNLM"/>
    </source>
</evidence>
<dbReference type="Proteomes" id="UP000295832">
    <property type="component" value="Unassembled WGS sequence"/>
</dbReference>
<protein>
    <recommendedName>
        <fullName evidence="3">Outer membrane protein with beta-barrel domain</fullName>
    </recommendedName>
</protein>
<gene>
    <name evidence="1" type="ORF">C7959_14119</name>
</gene>
<organism evidence="1 2">
    <name type="scientific">Orenia marismortui</name>
    <dbReference type="NCBI Taxonomy" id="46469"/>
    <lineage>
        <taxon>Bacteria</taxon>
        <taxon>Bacillati</taxon>
        <taxon>Bacillota</taxon>
        <taxon>Clostridia</taxon>
        <taxon>Halanaerobiales</taxon>
        <taxon>Halobacteroidaceae</taxon>
        <taxon>Orenia</taxon>
    </lineage>
</organism>
<dbReference type="AlphaFoldDB" id="A0A4R8GLA8"/>
<reference evidence="1 2" key="1">
    <citation type="submission" date="2019-03" db="EMBL/GenBank/DDBJ databases">
        <title>Subsurface microbial communities from deep shales in Ohio and West Virginia, USA.</title>
        <authorList>
            <person name="Wrighton K."/>
        </authorList>
    </citation>
    <scope>NUCLEOTIDE SEQUENCE [LARGE SCALE GENOMIC DNA]</scope>
    <source>
        <strain evidence="1 2">MSL 6dP</strain>
    </source>
</reference>
<dbReference type="EMBL" id="SOEG01000041">
    <property type="protein sequence ID" value="TDX46460.1"/>
    <property type="molecule type" value="Genomic_DNA"/>
</dbReference>
<accession>A0A4R8GLA8</accession>
<keyword evidence="2" id="KW-1185">Reference proteome</keyword>
<evidence type="ECO:0000313" key="2">
    <source>
        <dbReference type="Proteomes" id="UP000295832"/>
    </source>
</evidence>
<name>A0A4R8GLA8_9FIRM</name>
<sequence length="166" mass="18053">MIKIKKISILGLIAIFTVTFSGVSFALNSPVVVQDHGVITGMIISDNGLRLTGEYGLTSQLALIGTAGDPINRIGVKYEVDPNFAIVGGVTEDSPFIGINGSRKLHKDIVGLYEFDLSMRRDDLSLLYELGIKLNLDNNVDLRAGVIDFVEHSHFPSLEVGIGYKF</sequence>
<dbReference type="RefSeq" id="WP_134118755.1">
    <property type="nucleotide sequence ID" value="NZ_SOEG01000041.1"/>
</dbReference>
<proteinExistence type="predicted"/>